<sequence>MTKANAASLDAPAIFSPTCEAWISRAQAWHPRLAETPKFDESPLPEVVKDPIAAHFAASTS</sequence>
<dbReference type="Proteomes" id="UP001216674">
    <property type="component" value="Unassembled WGS sequence"/>
</dbReference>
<reference evidence="1 2" key="1">
    <citation type="submission" date="2023-03" db="EMBL/GenBank/DDBJ databases">
        <title>Draft assemblies of triclosan tolerant bacteria isolated from returned activated sludge.</title>
        <authorList>
            <person name="Van Hamelsveld S."/>
        </authorList>
    </citation>
    <scope>NUCLEOTIDE SEQUENCE [LARGE SCALE GENOMIC DNA]</scope>
    <source>
        <strain evidence="1 2">GW210010_S58</strain>
    </source>
</reference>
<evidence type="ECO:0000313" key="1">
    <source>
        <dbReference type="EMBL" id="MDF3837034.1"/>
    </source>
</evidence>
<evidence type="ECO:0000313" key="2">
    <source>
        <dbReference type="Proteomes" id="UP001216674"/>
    </source>
</evidence>
<dbReference type="SUPFAM" id="SSF51316">
    <property type="entry name" value="Mss4-like"/>
    <property type="match status" value="1"/>
</dbReference>
<dbReference type="EMBL" id="JARJLM010000476">
    <property type="protein sequence ID" value="MDF3837034.1"/>
    <property type="molecule type" value="Genomic_DNA"/>
</dbReference>
<proteinExistence type="predicted"/>
<dbReference type="InterPro" id="IPR011057">
    <property type="entry name" value="Mss4-like_sf"/>
</dbReference>
<comment type="caution">
    <text evidence="1">The sequence shown here is derived from an EMBL/GenBank/DDBJ whole genome shotgun (WGS) entry which is preliminary data.</text>
</comment>
<dbReference type="RefSeq" id="WP_276267348.1">
    <property type="nucleotide sequence ID" value="NZ_JARJLM010000476.1"/>
</dbReference>
<gene>
    <name evidence="1" type="ORF">P3W85_29375</name>
</gene>
<name>A0ABT6AWM3_9BURK</name>
<keyword evidence="2" id="KW-1185">Reference proteome</keyword>
<protein>
    <submittedName>
        <fullName evidence="1">Uncharacterized protein</fullName>
    </submittedName>
</protein>
<organism evidence="1 2">
    <name type="scientific">Cupriavidus basilensis</name>
    <dbReference type="NCBI Taxonomy" id="68895"/>
    <lineage>
        <taxon>Bacteria</taxon>
        <taxon>Pseudomonadati</taxon>
        <taxon>Pseudomonadota</taxon>
        <taxon>Betaproteobacteria</taxon>
        <taxon>Burkholderiales</taxon>
        <taxon>Burkholderiaceae</taxon>
        <taxon>Cupriavidus</taxon>
    </lineage>
</organism>
<accession>A0ABT6AWM3</accession>